<evidence type="ECO:0000313" key="5">
    <source>
        <dbReference type="Proteomes" id="UP001501337"/>
    </source>
</evidence>
<dbReference type="EMBL" id="BAABBO010000002">
    <property type="protein sequence ID" value="GAA3953176.1"/>
    <property type="molecule type" value="Genomic_DNA"/>
</dbReference>
<feature type="signal peptide" evidence="2">
    <location>
        <begin position="1"/>
        <end position="25"/>
    </location>
</feature>
<keyword evidence="1" id="KW-0812">Transmembrane</keyword>
<keyword evidence="1" id="KW-0472">Membrane</keyword>
<gene>
    <name evidence="4" type="ORF">GCM10022278_10120</name>
</gene>
<reference evidence="5" key="1">
    <citation type="journal article" date="2019" name="Int. J. Syst. Evol. Microbiol.">
        <title>The Global Catalogue of Microorganisms (GCM) 10K type strain sequencing project: providing services to taxonomists for standard genome sequencing and annotation.</title>
        <authorList>
            <consortium name="The Broad Institute Genomics Platform"/>
            <consortium name="The Broad Institute Genome Sequencing Center for Infectious Disease"/>
            <person name="Wu L."/>
            <person name="Ma J."/>
        </authorList>
    </citation>
    <scope>NUCLEOTIDE SEQUENCE [LARGE SCALE GENOMIC DNA]</scope>
    <source>
        <strain evidence="5">JCM 17555</strain>
    </source>
</reference>
<sequence length="256" mass="27161">MKPSRKLLLTGTMFGALMTAIPAHAIPVGLELSLLVDVSGSIDSEEYDLQLQGYADAFRSADVQAAIDSNDTNSIAVNMIMWASPEQQVEVLPWTQVYASTVNDFADILDSIVRPFDDGTAPQTALNYAATYANNINANNFESDRQIMDVSSDGPRKSGLEGTEGRDAAVAAGYDVINAITIGADPDLIAYYADNVQYGIDSFTLAANDFNDFGTAISAKLATEIGGPQVPVGATLPLLAGGLGLFALSRRRRATK</sequence>
<dbReference type="Gene3D" id="3.40.50.410">
    <property type="entry name" value="von Willebrand factor, type A domain"/>
    <property type="match status" value="1"/>
</dbReference>
<accession>A0ABP7NSM8</accession>
<keyword evidence="2" id="KW-0732">Signal</keyword>
<proteinExistence type="predicted"/>
<keyword evidence="5" id="KW-1185">Reference proteome</keyword>
<protein>
    <submittedName>
        <fullName evidence="4">DUF1194 domain-containing protein</fullName>
    </submittedName>
</protein>
<feature type="domain" description="VWFA" evidence="3">
    <location>
        <begin position="31"/>
        <end position="225"/>
    </location>
</feature>
<dbReference type="InterPro" id="IPR036465">
    <property type="entry name" value="vWFA_dom_sf"/>
</dbReference>
<name>A0ABP7NSM8_9GAMM</name>
<evidence type="ECO:0000259" key="3">
    <source>
        <dbReference type="PROSITE" id="PS50234"/>
    </source>
</evidence>
<evidence type="ECO:0000313" key="4">
    <source>
        <dbReference type="EMBL" id="GAA3953176.1"/>
    </source>
</evidence>
<dbReference type="Proteomes" id="UP001501337">
    <property type="component" value="Unassembled WGS sequence"/>
</dbReference>
<organism evidence="4 5">
    <name type="scientific">Allohahella marinimesophila</name>
    <dbReference type="NCBI Taxonomy" id="1054972"/>
    <lineage>
        <taxon>Bacteria</taxon>
        <taxon>Pseudomonadati</taxon>
        <taxon>Pseudomonadota</taxon>
        <taxon>Gammaproteobacteria</taxon>
        <taxon>Oceanospirillales</taxon>
        <taxon>Hahellaceae</taxon>
        <taxon>Allohahella</taxon>
    </lineage>
</organism>
<dbReference type="SUPFAM" id="SSF53300">
    <property type="entry name" value="vWA-like"/>
    <property type="match status" value="1"/>
</dbReference>
<dbReference type="InterPro" id="IPR002035">
    <property type="entry name" value="VWF_A"/>
</dbReference>
<feature type="chain" id="PRO_5047045591" evidence="2">
    <location>
        <begin position="26"/>
        <end position="256"/>
    </location>
</feature>
<keyword evidence="1" id="KW-1133">Transmembrane helix</keyword>
<dbReference type="Pfam" id="PF06707">
    <property type="entry name" value="DUF1194"/>
    <property type="match status" value="1"/>
</dbReference>
<dbReference type="RefSeq" id="WP_344803977.1">
    <property type="nucleotide sequence ID" value="NZ_BAABBO010000002.1"/>
</dbReference>
<dbReference type="PROSITE" id="PS50234">
    <property type="entry name" value="VWFA"/>
    <property type="match status" value="1"/>
</dbReference>
<evidence type="ECO:0000256" key="2">
    <source>
        <dbReference type="SAM" id="SignalP"/>
    </source>
</evidence>
<comment type="caution">
    <text evidence="4">The sequence shown here is derived from an EMBL/GenBank/DDBJ whole genome shotgun (WGS) entry which is preliminary data.</text>
</comment>
<dbReference type="InterPro" id="IPR010607">
    <property type="entry name" value="DUF1194"/>
</dbReference>
<feature type="transmembrane region" description="Helical" evidence="1">
    <location>
        <begin position="230"/>
        <end position="248"/>
    </location>
</feature>
<evidence type="ECO:0000256" key="1">
    <source>
        <dbReference type="SAM" id="Phobius"/>
    </source>
</evidence>